<organism evidence="2">
    <name type="scientific">Raphanus sativus</name>
    <name type="common">Radish</name>
    <name type="synonym">Raphanus raphanistrum var. sativus</name>
    <dbReference type="NCBI Taxonomy" id="3726"/>
    <lineage>
        <taxon>Eukaryota</taxon>
        <taxon>Viridiplantae</taxon>
        <taxon>Streptophyta</taxon>
        <taxon>Embryophyta</taxon>
        <taxon>Tracheophyta</taxon>
        <taxon>Spermatophyta</taxon>
        <taxon>Magnoliopsida</taxon>
        <taxon>eudicotyledons</taxon>
        <taxon>Gunneridae</taxon>
        <taxon>Pentapetalae</taxon>
        <taxon>rosids</taxon>
        <taxon>malvids</taxon>
        <taxon>Brassicales</taxon>
        <taxon>Brassicaceae</taxon>
        <taxon>Brassiceae</taxon>
        <taxon>Raphanus</taxon>
    </lineage>
</organism>
<geneLocation type="mitochondrion" evidence="2"/>
<gene>
    <name evidence="2" type="primary">orf84h-1</name>
    <name evidence="1" type="synonym">orf84h-2</name>
</gene>
<dbReference type="EMBL" id="MN056360">
    <property type="protein sequence ID" value="QGW48257.1"/>
    <property type="molecule type" value="Genomic_DNA"/>
</dbReference>
<evidence type="ECO:0000313" key="1">
    <source>
        <dbReference type="EMBL" id="QGW48257.1"/>
    </source>
</evidence>
<reference evidence="2" key="1">
    <citation type="submission" date="2019-06" db="EMBL/GenBank/DDBJ databases">
        <title>Complete mitochondrial genome sequencing of NWB CMS and Normal type.</title>
        <authorList>
            <person name="Zhang L."/>
            <person name="Wang Q."/>
            <person name="Wang Y."/>
        </authorList>
    </citation>
    <scope>NUCLEOTIDE SEQUENCE</scope>
    <source>
        <strain evidence="2">YB-A</strain>
    </source>
</reference>
<evidence type="ECO:0000313" key="2">
    <source>
        <dbReference type="EMBL" id="QGW48436.1"/>
    </source>
</evidence>
<accession>A0A650GPH6</accession>
<keyword evidence="2" id="KW-0496">Mitochondrion</keyword>
<name>A0A650GPH6_RAPSA</name>
<protein>
    <submittedName>
        <fullName evidence="2">Uncharacterized protein</fullName>
    </submittedName>
</protein>
<dbReference type="AlphaFoldDB" id="A0A650GPH6"/>
<sequence length="84" mass="9000">MLIGHSRDGTSDNYFHSKGSDYEPLLAAFFQTFPSEVDSIGAVAVLALSLVAGDVIRLASSLPSSVIVPVEEEEEQIALDCLPY</sequence>
<dbReference type="EMBL" id="MN056360">
    <property type="protein sequence ID" value="QGW48436.1"/>
    <property type="molecule type" value="Genomic_DNA"/>
</dbReference>
<proteinExistence type="predicted"/>